<dbReference type="EMBL" id="CAEZUP010000170">
    <property type="protein sequence ID" value="CAB4627727.1"/>
    <property type="molecule type" value="Genomic_DNA"/>
</dbReference>
<organism evidence="1">
    <name type="scientific">freshwater metagenome</name>
    <dbReference type="NCBI Taxonomy" id="449393"/>
    <lineage>
        <taxon>unclassified sequences</taxon>
        <taxon>metagenomes</taxon>
        <taxon>ecological metagenomes</taxon>
    </lineage>
</organism>
<accession>A0A6J6ISW3</accession>
<proteinExistence type="predicted"/>
<evidence type="ECO:0000313" key="1">
    <source>
        <dbReference type="EMBL" id="CAB4627727.1"/>
    </source>
</evidence>
<protein>
    <submittedName>
        <fullName evidence="1">Unannotated protein</fullName>
    </submittedName>
</protein>
<sequence>MELPVPDPEKLLASWMEWETGENTPGRVMANLKTGGLPDLLEAIIAAKADTSGSAGSPAANAG</sequence>
<reference evidence="1" key="1">
    <citation type="submission" date="2020-05" db="EMBL/GenBank/DDBJ databases">
        <authorList>
            <person name="Chiriac C."/>
            <person name="Salcher M."/>
            <person name="Ghai R."/>
            <person name="Kavagutti S V."/>
        </authorList>
    </citation>
    <scope>NUCLEOTIDE SEQUENCE</scope>
</reference>
<name>A0A6J6ISW3_9ZZZZ</name>
<gene>
    <name evidence="1" type="ORF">UFOPK1835_02232</name>
</gene>
<dbReference type="AlphaFoldDB" id="A0A6J6ISW3"/>